<dbReference type="Proteomes" id="UP000032261">
    <property type="component" value="Chromosome"/>
</dbReference>
<reference evidence="1 2" key="1">
    <citation type="journal article" date="2015" name="Genome Announc.">
        <title>Genome Sequence of Ureaplasma diversum Strain ATCC 49782.</title>
        <authorList>
            <person name="Marques L.M."/>
            <person name="Guimaraes A.M."/>
            <person name="Martins H.B."/>
            <person name="Rezende I.S."/>
            <person name="Barbosa M.S."/>
            <person name="Campos G.B."/>
            <person name="do Nascimento N.C."/>
            <person name="Dos Santos A.P."/>
            <person name="Amorim A.T."/>
            <person name="Santos V.M."/>
            <person name="Messick J.B."/>
            <person name="Timenetsky J."/>
        </authorList>
    </citation>
    <scope>NUCLEOTIDE SEQUENCE [LARGE SCALE GENOMIC DNA]</scope>
    <source>
        <strain evidence="1 2">ATCC 49782</strain>
    </source>
</reference>
<proteinExistence type="predicted"/>
<dbReference type="EMBL" id="CP009770">
    <property type="protein sequence ID" value="AJQ45271.1"/>
    <property type="molecule type" value="Genomic_DNA"/>
</dbReference>
<gene>
    <name evidence="1" type="ORF">JM47_01405</name>
</gene>
<sequence length="71" mass="8694">MRHIVVSFISGAIYREHSPQVFIKYEQIKILEDKINFIIFVFKKRDRKFDHSSVFHILINVKLNRLQHRKK</sequence>
<accession>A0A0C5RBL9</accession>
<protein>
    <submittedName>
        <fullName evidence="1">Uncharacterized protein</fullName>
    </submittedName>
</protein>
<organism evidence="1 2">
    <name type="scientific">Ureaplasma diversum</name>
    <dbReference type="NCBI Taxonomy" id="42094"/>
    <lineage>
        <taxon>Bacteria</taxon>
        <taxon>Bacillati</taxon>
        <taxon>Mycoplasmatota</taxon>
        <taxon>Mycoplasmoidales</taxon>
        <taxon>Mycoplasmoidaceae</taxon>
        <taxon>Ureaplasma</taxon>
    </lineage>
</organism>
<dbReference type="KEGG" id="ude:JM47_01405"/>
<evidence type="ECO:0000313" key="2">
    <source>
        <dbReference type="Proteomes" id="UP000032261"/>
    </source>
</evidence>
<dbReference type="PATRIC" id="fig|42094.4.peg.272"/>
<dbReference type="HOGENOM" id="CLU_2738903_0_0_14"/>
<dbReference type="AlphaFoldDB" id="A0A0C5RBL9"/>
<evidence type="ECO:0000313" key="1">
    <source>
        <dbReference type="EMBL" id="AJQ45271.1"/>
    </source>
</evidence>
<name>A0A0C5RBL9_9BACT</name>